<dbReference type="PRINTS" id="PR00035">
    <property type="entry name" value="HTHGNTR"/>
</dbReference>
<evidence type="ECO:0000313" key="5">
    <source>
        <dbReference type="EMBL" id="GGB45741.1"/>
    </source>
</evidence>
<dbReference type="GO" id="GO:0045892">
    <property type="term" value="P:negative regulation of DNA-templated transcription"/>
    <property type="evidence" value="ECO:0007669"/>
    <property type="project" value="TreeGrafter"/>
</dbReference>
<name>A0A9W5TY23_9BACI</name>
<evidence type="ECO:0000256" key="2">
    <source>
        <dbReference type="ARBA" id="ARBA00023125"/>
    </source>
</evidence>
<dbReference type="SUPFAM" id="SSF64288">
    <property type="entry name" value="Chorismate lyase-like"/>
    <property type="match status" value="1"/>
</dbReference>
<evidence type="ECO:0000259" key="4">
    <source>
        <dbReference type="PROSITE" id="PS50949"/>
    </source>
</evidence>
<dbReference type="EMBL" id="BMJD01000018">
    <property type="protein sequence ID" value="GGB45741.1"/>
    <property type="molecule type" value="Genomic_DNA"/>
</dbReference>
<protein>
    <submittedName>
        <fullName evidence="5">GntR family transcriptional regulator</fullName>
    </submittedName>
</protein>
<reference evidence="5" key="1">
    <citation type="journal article" date="2014" name="Int. J. Syst. Evol. Microbiol.">
        <title>Complete genome sequence of Corynebacterium casei LMG S-19264T (=DSM 44701T), isolated from a smear-ripened cheese.</title>
        <authorList>
            <consortium name="US DOE Joint Genome Institute (JGI-PGF)"/>
            <person name="Walter F."/>
            <person name="Albersmeier A."/>
            <person name="Kalinowski J."/>
            <person name="Ruckert C."/>
        </authorList>
    </citation>
    <scope>NUCLEOTIDE SEQUENCE</scope>
    <source>
        <strain evidence="5">CGMCC 1.15454</strain>
    </source>
</reference>
<sequence length="240" mass="27823">MKIDKELSVPLYQQVKQYLNDKITSGEWGVGYQLPSEKELATQFGVSNITVKRAVLELANAGFLQRQSGKGTFVTQIEEKDISKFVSLKNEAWETHHHPHKTLSYKTEKAGGKLAKLLEINEEEQVYKIHRVKIQNNQPVAIEYSFIPQASFPNLHRTDIEDDLLYNIFQKKYGVELGKAKIYFSTILADEYEANILNIPQGEQLFVFERYTSAKNNHIIEYSRFIVKQDQSKYFLEIQL</sequence>
<dbReference type="Pfam" id="PF07702">
    <property type="entry name" value="UTRA"/>
    <property type="match status" value="1"/>
</dbReference>
<dbReference type="SMART" id="SM00345">
    <property type="entry name" value="HTH_GNTR"/>
    <property type="match status" value="1"/>
</dbReference>
<dbReference type="Gene3D" id="3.40.1410.10">
    <property type="entry name" value="Chorismate lyase-like"/>
    <property type="match status" value="1"/>
</dbReference>
<dbReference type="InterPro" id="IPR050679">
    <property type="entry name" value="Bact_HTH_transcr_reg"/>
</dbReference>
<dbReference type="PANTHER" id="PTHR44846:SF1">
    <property type="entry name" value="MANNOSYL-D-GLYCERATE TRANSPORT_METABOLISM SYSTEM REPRESSOR MNGR-RELATED"/>
    <property type="match status" value="1"/>
</dbReference>
<organism evidence="5 6">
    <name type="scientific">Lentibacillus populi</name>
    <dbReference type="NCBI Taxonomy" id="1827502"/>
    <lineage>
        <taxon>Bacteria</taxon>
        <taxon>Bacillati</taxon>
        <taxon>Bacillota</taxon>
        <taxon>Bacilli</taxon>
        <taxon>Bacillales</taxon>
        <taxon>Bacillaceae</taxon>
        <taxon>Lentibacillus</taxon>
    </lineage>
</organism>
<dbReference type="InterPro" id="IPR036390">
    <property type="entry name" value="WH_DNA-bd_sf"/>
</dbReference>
<dbReference type="CDD" id="cd07377">
    <property type="entry name" value="WHTH_GntR"/>
    <property type="match status" value="1"/>
</dbReference>
<dbReference type="GO" id="GO:0003677">
    <property type="term" value="F:DNA binding"/>
    <property type="evidence" value="ECO:0007669"/>
    <property type="project" value="UniProtKB-KW"/>
</dbReference>
<evidence type="ECO:0000256" key="1">
    <source>
        <dbReference type="ARBA" id="ARBA00023015"/>
    </source>
</evidence>
<dbReference type="Proteomes" id="UP000621492">
    <property type="component" value="Unassembled WGS sequence"/>
</dbReference>
<dbReference type="FunFam" id="1.10.10.10:FF:000079">
    <property type="entry name" value="GntR family transcriptional regulator"/>
    <property type="match status" value="1"/>
</dbReference>
<dbReference type="PANTHER" id="PTHR44846">
    <property type="entry name" value="MANNOSYL-D-GLYCERATE TRANSPORT/METABOLISM SYSTEM REPRESSOR MNGR-RELATED"/>
    <property type="match status" value="1"/>
</dbReference>
<dbReference type="PROSITE" id="PS50949">
    <property type="entry name" value="HTH_GNTR"/>
    <property type="match status" value="1"/>
</dbReference>
<dbReference type="Gene3D" id="1.10.10.10">
    <property type="entry name" value="Winged helix-like DNA-binding domain superfamily/Winged helix DNA-binding domain"/>
    <property type="match status" value="1"/>
</dbReference>
<evidence type="ECO:0000313" key="6">
    <source>
        <dbReference type="Proteomes" id="UP000621492"/>
    </source>
</evidence>
<keyword evidence="2" id="KW-0238">DNA-binding</keyword>
<comment type="caution">
    <text evidence="5">The sequence shown here is derived from an EMBL/GenBank/DDBJ whole genome shotgun (WGS) entry which is preliminary data.</text>
</comment>
<dbReference type="InterPro" id="IPR011663">
    <property type="entry name" value="UTRA"/>
</dbReference>
<dbReference type="InterPro" id="IPR000524">
    <property type="entry name" value="Tscrpt_reg_HTH_GntR"/>
</dbReference>
<feature type="domain" description="HTH gntR-type" evidence="4">
    <location>
        <begin position="9"/>
        <end position="77"/>
    </location>
</feature>
<gene>
    <name evidence="5" type="ORF">GCM10011409_24160</name>
</gene>
<dbReference type="SMART" id="SM00866">
    <property type="entry name" value="UTRA"/>
    <property type="match status" value="1"/>
</dbReference>
<keyword evidence="3" id="KW-0804">Transcription</keyword>
<dbReference type="RefSeq" id="WP_088052614.1">
    <property type="nucleotide sequence ID" value="NZ_BMJD01000018.1"/>
</dbReference>
<proteinExistence type="predicted"/>
<dbReference type="InterPro" id="IPR028978">
    <property type="entry name" value="Chorismate_lyase_/UTRA_dom_sf"/>
</dbReference>
<keyword evidence="1" id="KW-0805">Transcription regulation</keyword>
<dbReference type="InterPro" id="IPR036388">
    <property type="entry name" value="WH-like_DNA-bd_sf"/>
</dbReference>
<dbReference type="AlphaFoldDB" id="A0A9W5TY23"/>
<evidence type="ECO:0000256" key="3">
    <source>
        <dbReference type="ARBA" id="ARBA00023163"/>
    </source>
</evidence>
<keyword evidence="6" id="KW-1185">Reference proteome</keyword>
<accession>A0A9W5TY23</accession>
<dbReference type="GO" id="GO:0003700">
    <property type="term" value="F:DNA-binding transcription factor activity"/>
    <property type="evidence" value="ECO:0007669"/>
    <property type="project" value="InterPro"/>
</dbReference>
<dbReference type="Pfam" id="PF00392">
    <property type="entry name" value="GntR"/>
    <property type="match status" value="1"/>
</dbReference>
<dbReference type="SUPFAM" id="SSF46785">
    <property type="entry name" value="Winged helix' DNA-binding domain"/>
    <property type="match status" value="1"/>
</dbReference>
<reference evidence="5" key="2">
    <citation type="submission" date="2020-09" db="EMBL/GenBank/DDBJ databases">
        <authorList>
            <person name="Sun Q."/>
            <person name="Zhou Y."/>
        </authorList>
    </citation>
    <scope>NUCLEOTIDE SEQUENCE</scope>
    <source>
        <strain evidence="5">CGMCC 1.15454</strain>
    </source>
</reference>